<proteinExistence type="predicted"/>
<evidence type="ECO:0000313" key="3">
    <source>
        <dbReference type="EMBL" id="KAG0522548.1"/>
    </source>
</evidence>
<comment type="caution">
    <text evidence="3">The sequence shown here is derived from an EMBL/GenBank/DDBJ whole genome shotgun (WGS) entry which is preliminary data.</text>
</comment>
<feature type="compositionally biased region" description="Acidic residues" evidence="1">
    <location>
        <begin position="180"/>
        <end position="191"/>
    </location>
</feature>
<feature type="chain" id="PRO_5036987844" evidence="2">
    <location>
        <begin position="22"/>
        <end position="202"/>
    </location>
</feature>
<feature type="signal peptide" evidence="2">
    <location>
        <begin position="1"/>
        <end position="21"/>
    </location>
</feature>
<organism evidence="3 4">
    <name type="scientific">Sorghum bicolor</name>
    <name type="common">Sorghum</name>
    <name type="synonym">Sorghum vulgare</name>
    <dbReference type="NCBI Taxonomy" id="4558"/>
    <lineage>
        <taxon>Eukaryota</taxon>
        <taxon>Viridiplantae</taxon>
        <taxon>Streptophyta</taxon>
        <taxon>Embryophyta</taxon>
        <taxon>Tracheophyta</taxon>
        <taxon>Spermatophyta</taxon>
        <taxon>Magnoliopsida</taxon>
        <taxon>Liliopsida</taxon>
        <taxon>Poales</taxon>
        <taxon>Poaceae</taxon>
        <taxon>PACMAD clade</taxon>
        <taxon>Panicoideae</taxon>
        <taxon>Andropogonodae</taxon>
        <taxon>Andropogoneae</taxon>
        <taxon>Sorghinae</taxon>
        <taxon>Sorghum</taxon>
    </lineage>
</organism>
<dbReference type="Proteomes" id="UP000807115">
    <property type="component" value="Chromosome 7"/>
</dbReference>
<feature type="region of interest" description="Disordered" evidence="1">
    <location>
        <begin position="91"/>
        <end position="202"/>
    </location>
</feature>
<protein>
    <submittedName>
        <fullName evidence="3">Uncharacterized protein</fullName>
    </submittedName>
</protein>
<dbReference type="AlphaFoldDB" id="A0A921QIJ7"/>
<reference evidence="3" key="1">
    <citation type="journal article" date="2019" name="BMC Genomics">
        <title>A new reference genome for Sorghum bicolor reveals high levels of sequence similarity between sweet and grain genotypes: implications for the genetics of sugar metabolism.</title>
        <authorList>
            <person name="Cooper E.A."/>
            <person name="Brenton Z.W."/>
            <person name="Flinn B.S."/>
            <person name="Jenkins J."/>
            <person name="Shu S."/>
            <person name="Flowers D."/>
            <person name="Luo F."/>
            <person name="Wang Y."/>
            <person name="Xia P."/>
            <person name="Barry K."/>
            <person name="Daum C."/>
            <person name="Lipzen A."/>
            <person name="Yoshinaga Y."/>
            <person name="Schmutz J."/>
            <person name="Saski C."/>
            <person name="Vermerris W."/>
            <person name="Kresovich S."/>
        </authorList>
    </citation>
    <scope>NUCLEOTIDE SEQUENCE</scope>
</reference>
<feature type="compositionally biased region" description="Pro residues" evidence="1">
    <location>
        <begin position="134"/>
        <end position="143"/>
    </location>
</feature>
<name>A0A921QIJ7_SORBI</name>
<sequence length="202" mass="21244">MLLAYVLIFLLQLSASTCCYATSRNQHLLFDGRATALLPPAAAIHHHHHHRHTAKQAAEARAHAIDVDMQVLSDYNDVRRHYHPAMMARWGVGAPPRPPSTSPSVELLAGVGGSSSPPPPPSLSAVEPNAVEGAPPPPPPLMPPAGKQETSAAMEPSPSLPHGEGASSSDASEMGHEESPSGDDVDVDADYDGPMTHPPSHN</sequence>
<reference evidence="3" key="2">
    <citation type="submission" date="2020-10" db="EMBL/GenBank/DDBJ databases">
        <authorList>
            <person name="Cooper E.A."/>
            <person name="Brenton Z.W."/>
            <person name="Flinn B.S."/>
            <person name="Jenkins J."/>
            <person name="Shu S."/>
            <person name="Flowers D."/>
            <person name="Luo F."/>
            <person name="Wang Y."/>
            <person name="Xia P."/>
            <person name="Barry K."/>
            <person name="Daum C."/>
            <person name="Lipzen A."/>
            <person name="Yoshinaga Y."/>
            <person name="Schmutz J."/>
            <person name="Saski C."/>
            <person name="Vermerris W."/>
            <person name="Kresovich S."/>
        </authorList>
    </citation>
    <scope>NUCLEOTIDE SEQUENCE</scope>
</reference>
<evidence type="ECO:0000256" key="2">
    <source>
        <dbReference type="SAM" id="SignalP"/>
    </source>
</evidence>
<gene>
    <name evidence="3" type="ORF">BDA96_07G046800</name>
</gene>
<dbReference type="EMBL" id="CM027686">
    <property type="protein sequence ID" value="KAG0522548.1"/>
    <property type="molecule type" value="Genomic_DNA"/>
</dbReference>
<evidence type="ECO:0000256" key="1">
    <source>
        <dbReference type="SAM" id="MobiDB-lite"/>
    </source>
</evidence>
<accession>A0A921QIJ7</accession>
<evidence type="ECO:0000313" key="4">
    <source>
        <dbReference type="Proteomes" id="UP000807115"/>
    </source>
</evidence>
<keyword evidence="2" id="KW-0732">Signal</keyword>